<gene>
    <name evidence="2" type="ORF">N7468_003384</name>
</gene>
<feature type="compositionally biased region" description="Polar residues" evidence="1">
    <location>
        <begin position="612"/>
        <end position="622"/>
    </location>
</feature>
<dbReference type="GO" id="GO:0000182">
    <property type="term" value="F:rDNA binding"/>
    <property type="evidence" value="ECO:0007669"/>
    <property type="project" value="TreeGrafter"/>
</dbReference>
<protein>
    <recommendedName>
        <fullName evidence="4">Myb-like domain-containing protein</fullName>
    </recommendedName>
</protein>
<evidence type="ECO:0000313" key="2">
    <source>
        <dbReference type="EMBL" id="KAJ5238765.1"/>
    </source>
</evidence>
<organism evidence="2 3">
    <name type="scientific">Penicillium chermesinum</name>
    <dbReference type="NCBI Taxonomy" id="63820"/>
    <lineage>
        <taxon>Eukaryota</taxon>
        <taxon>Fungi</taxon>
        <taxon>Dikarya</taxon>
        <taxon>Ascomycota</taxon>
        <taxon>Pezizomycotina</taxon>
        <taxon>Eurotiomycetes</taxon>
        <taxon>Eurotiomycetidae</taxon>
        <taxon>Eurotiales</taxon>
        <taxon>Aspergillaceae</taxon>
        <taxon>Penicillium</taxon>
    </lineage>
</organism>
<dbReference type="InterPro" id="IPR039601">
    <property type="entry name" value="Rrn5"/>
</dbReference>
<feature type="region of interest" description="Disordered" evidence="1">
    <location>
        <begin position="1"/>
        <end position="53"/>
    </location>
</feature>
<reference evidence="2" key="2">
    <citation type="journal article" date="2023" name="IMA Fungus">
        <title>Comparative genomic study of the Penicillium genus elucidates a diverse pangenome and 15 lateral gene transfer events.</title>
        <authorList>
            <person name="Petersen C."/>
            <person name="Sorensen T."/>
            <person name="Nielsen M.R."/>
            <person name="Sondergaard T.E."/>
            <person name="Sorensen J.L."/>
            <person name="Fitzpatrick D.A."/>
            <person name="Frisvad J.C."/>
            <person name="Nielsen K.L."/>
        </authorList>
    </citation>
    <scope>NUCLEOTIDE SEQUENCE</scope>
    <source>
        <strain evidence="2">IBT 19713</strain>
    </source>
</reference>
<dbReference type="AlphaFoldDB" id="A0A9W9TRK1"/>
<dbReference type="GO" id="GO:0000500">
    <property type="term" value="C:RNA polymerase I upstream activating factor complex"/>
    <property type="evidence" value="ECO:0007669"/>
    <property type="project" value="InterPro"/>
</dbReference>
<dbReference type="GO" id="GO:0042790">
    <property type="term" value="P:nucleolar large rRNA transcription by RNA polymerase I"/>
    <property type="evidence" value="ECO:0007669"/>
    <property type="project" value="InterPro"/>
</dbReference>
<feature type="compositionally biased region" description="Acidic residues" evidence="1">
    <location>
        <begin position="405"/>
        <end position="419"/>
    </location>
</feature>
<dbReference type="PANTHER" id="PTHR28079:SF1">
    <property type="entry name" value="RNA POLYMERASE I-SPECIFIC TRANSCRIPTION INITIATION FACTOR RRN5"/>
    <property type="match status" value="1"/>
</dbReference>
<dbReference type="GO" id="GO:0001181">
    <property type="term" value="F:RNA polymerase I general transcription initiation factor activity"/>
    <property type="evidence" value="ECO:0007669"/>
    <property type="project" value="TreeGrafter"/>
</dbReference>
<feature type="region of interest" description="Disordered" evidence="1">
    <location>
        <begin position="541"/>
        <end position="622"/>
    </location>
</feature>
<name>A0A9W9TRK1_9EURO</name>
<comment type="caution">
    <text evidence="2">The sequence shown here is derived from an EMBL/GenBank/DDBJ whole genome shotgun (WGS) entry which is preliminary data.</text>
</comment>
<reference evidence="2" key="1">
    <citation type="submission" date="2022-11" db="EMBL/GenBank/DDBJ databases">
        <authorList>
            <person name="Petersen C."/>
        </authorList>
    </citation>
    <scope>NUCLEOTIDE SEQUENCE</scope>
    <source>
        <strain evidence="2">IBT 19713</strain>
    </source>
</reference>
<dbReference type="OrthoDB" id="2240312at2759"/>
<feature type="compositionally biased region" description="Basic and acidic residues" evidence="1">
    <location>
        <begin position="448"/>
        <end position="458"/>
    </location>
</feature>
<dbReference type="RefSeq" id="XP_058331684.1">
    <property type="nucleotide sequence ID" value="XM_058472681.1"/>
</dbReference>
<dbReference type="EMBL" id="JAPQKS010000003">
    <property type="protein sequence ID" value="KAJ5238765.1"/>
    <property type="molecule type" value="Genomic_DNA"/>
</dbReference>
<evidence type="ECO:0008006" key="4">
    <source>
        <dbReference type="Google" id="ProtNLM"/>
    </source>
</evidence>
<feature type="region of interest" description="Disordered" evidence="1">
    <location>
        <begin position="405"/>
        <end position="458"/>
    </location>
</feature>
<dbReference type="GeneID" id="83199984"/>
<proteinExistence type="predicted"/>
<evidence type="ECO:0000313" key="3">
    <source>
        <dbReference type="Proteomes" id="UP001150941"/>
    </source>
</evidence>
<feature type="compositionally biased region" description="Basic and acidic residues" evidence="1">
    <location>
        <begin position="484"/>
        <end position="500"/>
    </location>
</feature>
<dbReference type="PANTHER" id="PTHR28079">
    <property type="entry name" value="RNA POLYMERASE I-SPECIFIC TRANSCRIPTION INITIATION FACTOR RRN5"/>
    <property type="match status" value="1"/>
</dbReference>
<accession>A0A9W9TRK1</accession>
<feature type="region of interest" description="Disordered" evidence="1">
    <location>
        <begin position="478"/>
        <end position="500"/>
    </location>
</feature>
<evidence type="ECO:0000256" key="1">
    <source>
        <dbReference type="SAM" id="MobiDB-lite"/>
    </source>
</evidence>
<dbReference type="Proteomes" id="UP001150941">
    <property type="component" value="Unassembled WGS sequence"/>
</dbReference>
<sequence length="622" mass="69675">MSSSPAYEPDEDSVQNSGSEVNDERVPRSPSQLEFEKTGLSEIKAPAPGATSDNVIDLVDSESELDEDGYEFAAQNRFEKADAMFKTLRPSSLEAYTKLLAEMEADISTTKVNENEEPYTVTQNGAVIWTSTEKEVLFKVLDHKGKNGIKDIATAIRTKSELEVMDYLKLLQRGLEGQHLLERQLKTIIMGDIAAAAEISEDCCAELEKYSDALVMQEDNAIMRACSLKFGGSNGLLTEAQARKLLQKDAVSQGNFHLPASLLKLPSWIQLSAQLFMNFGGSREKESWNHHAQSEDESPVIYGEAFMDFYALAVSLTKRLVQSSLFFAMARLRDVQQPGRERGNLVRKRDVRAAMDVLNMQTLEHNHFLNVAKRHRLLIKDDEKHPGKDLSYQEAEDILNAEDDMVDSESEASDGEDDSSPGSPEIENNHKPPANRPPLPADAEEDHADMQDREQSRQEELRLWKILGKPGPIQLTIAGIAEEENAKEAAARKMPADRKMREDLIDWREHTLYRSEWEEYGAGLQEVEDELEENRRKRRRIELESDSDHDDANTKGAKQPVFLSASVVNSDDDEESDAQATADERPRAPVTIEISSSPSASVDGEAMHLDQQPPNHHSNSEI</sequence>
<keyword evidence="3" id="KW-1185">Reference proteome</keyword>
<dbReference type="GO" id="GO:0006361">
    <property type="term" value="P:transcription initiation at RNA polymerase I promoter"/>
    <property type="evidence" value="ECO:0007669"/>
    <property type="project" value="TreeGrafter"/>
</dbReference>